<dbReference type="PANTHER" id="PTHR48097">
    <property type="entry name" value="L-THREONINE ALDOLASE-RELATED"/>
    <property type="match status" value="1"/>
</dbReference>
<evidence type="ECO:0000259" key="7">
    <source>
        <dbReference type="Pfam" id="PF01212"/>
    </source>
</evidence>
<comment type="cofactor">
    <cofactor evidence="1">
        <name>pyridoxal 5'-phosphate</name>
        <dbReference type="ChEBI" id="CHEBI:597326"/>
    </cofactor>
</comment>
<dbReference type="SUPFAM" id="SSF53383">
    <property type="entry name" value="PLP-dependent transferases"/>
    <property type="match status" value="1"/>
</dbReference>
<keyword evidence="5" id="KW-0456">Lyase</keyword>
<comment type="similarity">
    <text evidence="2">Belongs to the threonine aldolase family.</text>
</comment>
<evidence type="ECO:0000256" key="3">
    <source>
        <dbReference type="ARBA" id="ARBA00011881"/>
    </source>
</evidence>
<dbReference type="InterPro" id="IPR001597">
    <property type="entry name" value="ArAA_b-elim_lyase/Thr_aldolase"/>
</dbReference>
<feature type="domain" description="Aromatic amino acid beta-eliminating lyase/threonine aldolase" evidence="7">
    <location>
        <begin position="3"/>
        <end position="286"/>
    </location>
</feature>
<keyword evidence="4" id="KW-0663">Pyridoxal phosphate</keyword>
<keyword evidence="9" id="KW-1185">Reference proteome</keyword>
<dbReference type="PANTHER" id="PTHR48097:SF9">
    <property type="entry name" value="L-THREONINE ALDOLASE"/>
    <property type="match status" value="1"/>
</dbReference>
<dbReference type="OrthoDB" id="9774495at2"/>
<dbReference type="FunFam" id="3.90.1150.10:FF:000041">
    <property type="entry name" value="Low-specificity L-threonine aldolase"/>
    <property type="match status" value="1"/>
</dbReference>
<gene>
    <name evidence="8" type="ORF">DRW48_14695</name>
</gene>
<dbReference type="GO" id="GO:0005829">
    <property type="term" value="C:cytosol"/>
    <property type="evidence" value="ECO:0007669"/>
    <property type="project" value="TreeGrafter"/>
</dbReference>
<dbReference type="Pfam" id="PF01212">
    <property type="entry name" value="Beta_elim_lyase"/>
    <property type="match status" value="1"/>
</dbReference>
<dbReference type="Proteomes" id="UP000252023">
    <property type="component" value="Chromosome"/>
</dbReference>
<evidence type="ECO:0000313" key="8">
    <source>
        <dbReference type="EMBL" id="AXC50760.1"/>
    </source>
</evidence>
<dbReference type="GO" id="GO:0006567">
    <property type="term" value="P:L-threonine catabolic process"/>
    <property type="evidence" value="ECO:0007669"/>
    <property type="project" value="TreeGrafter"/>
</dbReference>
<dbReference type="Gene3D" id="3.90.1150.10">
    <property type="entry name" value="Aspartate Aminotransferase, domain 1"/>
    <property type="match status" value="1"/>
</dbReference>
<protein>
    <submittedName>
        <fullName evidence="8">Low specificity L-threonine aldolase</fullName>
    </submittedName>
</protein>
<dbReference type="GO" id="GO:0008732">
    <property type="term" value="F:L-allo-threonine aldolase activity"/>
    <property type="evidence" value="ECO:0007669"/>
    <property type="project" value="TreeGrafter"/>
</dbReference>
<dbReference type="EMBL" id="CP030918">
    <property type="protein sequence ID" value="AXC50760.1"/>
    <property type="molecule type" value="Genomic_DNA"/>
</dbReference>
<proteinExistence type="inferred from homology"/>
<comment type="subunit">
    <text evidence="3">Homotetramer.</text>
</comment>
<dbReference type="InterPro" id="IPR015421">
    <property type="entry name" value="PyrdxlP-dep_Trfase_major"/>
</dbReference>
<dbReference type="InterPro" id="IPR015422">
    <property type="entry name" value="PyrdxlP-dep_Trfase_small"/>
</dbReference>
<dbReference type="GO" id="GO:0006545">
    <property type="term" value="P:glycine biosynthetic process"/>
    <property type="evidence" value="ECO:0007669"/>
    <property type="project" value="TreeGrafter"/>
</dbReference>
<dbReference type="FunFam" id="3.40.640.10:FF:000030">
    <property type="entry name" value="Low-specificity L-threonine aldolase"/>
    <property type="match status" value="1"/>
</dbReference>
<dbReference type="PIRSF" id="PIRSF017617">
    <property type="entry name" value="Thr_aldolase"/>
    <property type="match status" value="1"/>
</dbReference>
<name>A0A344PN05_9RHOB</name>
<evidence type="ECO:0000256" key="4">
    <source>
        <dbReference type="ARBA" id="ARBA00022898"/>
    </source>
</evidence>
<evidence type="ECO:0000256" key="1">
    <source>
        <dbReference type="ARBA" id="ARBA00001933"/>
    </source>
</evidence>
<dbReference type="InterPro" id="IPR015424">
    <property type="entry name" value="PyrdxlP-dep_Trfase"/>
</dbReference>
<evidence type="ECO:0000256" key="5">
    <source>
        <dbReference type="ARBA" id="ARBA00023239"/>
    </source>
</evidence>
<evidence type="ECO:0000313" key="9">
    <source>
        <dbReference type="Proteomes" id="UP000252023"/>
    </source>
</evidence>
<dbReference type="InterPro" id="IPR023603">
    <property type="entry name" value="Low_specificity_L-TA-like"/>
</dbReference>
<reference evidence="9" key="1">
    <citation type="submission" date="2018-07" db="EMBL/GenBank/DDBJ databases">
        <title>Genome sequencing of Paracoccus sp. SC2-6.</title>
        <authorList>
            <person name="Heo J."/>
            <person name="Kim S.-J."/>
            <person name="Kwon S.-W."/>
        </authorList>
    </citation>
    <scope>NUCLEOTIDE SEQUENCE [LARGE SCALE GENOMIC DNA]</scope>
    <source>
        <strain evidence="9">SC2-6</strain>
    </source>
</reference>
<sequence>MIDLFSDTKSRPSEAMRRFMMRAEVGDEQKDEDPTVRTLCERVADMLGKESAVYLPSGTMCNEISLAVHCRPGEEVICDRSSHIIHYEAGGPAALSGVMIRTVDGHNGIFNAEQLGAAIRPESRYAPRSRLVCVEQTANLAGGRIWPLETIREVMTVARQAGLSGHLDGARLLNAVAATRVAARSYAEPFDSAWIDLTKGLGAPVGAVLAGSRDFIREAWRLKQMWGGAMRQAGIIAAAGVYALDHNVNRLVDDHDNAQRLARGLAQMDGIGLDPADVETNMVFFDVAGTGLTAAEIVAVARERGVLIGAFGPSTIRAVTHIDVSEADVDVALQVLGGIVEDAGRIGTKKLAAAHS</sequence>
<dbReference type="NCBIfam" id="NF041359">
    <property type="entry name" value="GntG_guanitoxin"/>
    <property type="match status" value="1"/>
</dbReference>
<feature type="modified residue" description="N6-(pyridoxal phosphate)lysine" evidence="6">
    <location>
        <position position="199"/>
    </location>
</feature>
<evidence type="ECO:0000256" key="6">
    <source>
        <dbReference type="PIRSR" id="PIRSR017617-1"/>
    </source>
</evidence>
<dbReference type="Gene3D" id="3.40.640.10">
    <property type="entry name" value="Type I PLP-dependent aspartate aminotransferase-like (Major domain)"/>
    <property type="match status" value="1"/>
</dbReference>
<dbReference type="KEGG" id="pars:DRW48_14695"/>
<accession>A0A344PN05</accession>
<dbReference type="AlphaFoldDB" id="A0A344PN05"/>
<evidence type="ECO:0000256" key="2">
    <source>
        <dbReference type="ARBA" id="ARBA00006966"/>
    </source>
</evidence>
<organism evidence="8 9">
    <name type="scientific">Paracoccus suum</name>
    <dbReference type="NCBI Taxonomy" id="2259340"/>
    <lineage>
        <taxon>Bacteria</taxon>
        <taxon>Pseudomonadati</taxon>
        <taxon>Pseudomonadota</taxon>
        <taxon>Alphaproteobacteria</taxon>
        <taxon>Rhodobacterales</taxon>
        <taxon>Paracoccaceae</taxon>
        <taxon>Paracoccus</taxon>
    </lineage>
</organism>